<feature type="region of interest" description="Disordered" evidence="1">
    <location>
        <begin position="1"/>
        <end position="21"/>
    </location>
</feature>
<evidence type="ECO:0000313" key="4">
    <source>
        <dbReference type="Proteomes" id="UP000307943"/>
    </source>
</evidence>
<gene>
    <name evidence="3" type="ORF">FE784_01545</name>
</gene>
<comment type="caution">
    <text evidence="3">The sequence shown here is derived from an EMBL/GenBank/DDBJ whole genome shotgun (WGS) entry which is preliminary data.</text>
</comment>
<dbReference type="AlphaFoldDB" id="A0A5C4TGU2"/>
<evidence type="ECO:0000313" key="3">
    <source>
        <dbReference type="EMBL" id="TNJ68364.1"/>
    </source>
</evidence>
<protein>
    <recommendedName>
        <fullName evidence="2">Fe/B12 periplasmic-binding domain-containing protein</fullName>
    </recommendedName>
</protein>
<proteinExistence type="predicted"/>
<keyword evidence="4" id="KW-1185">Reference proteome</keyword>
<dbReference type="OrthoDB" id="63946at2"/>
<dbReference type="EMBL" id="VDCQ01000001">
    <property type="protein sequence ID" value="TNJ68364.1"/>
    <property type="molecule type" value="Genomic_DNA"/>
</dbReference>
<dbReference type="InterPro" id="IPR002491">
    <property type="entry name" value="ABC_transptr_periplasmic_BD"/>
</dbReference>
<evidence type="ECO:0000259" key="2">
    <source>
        <dbReference type="PROSITE" id="PS50983"/>
    </source>
</evidence>
<dbReference type="Proteomes" id="UP000307943">
    <property type="component" value="Unassembled WGS sequence"/>
</dbReference>
<dbReference type="SUPFAM" id="SSF53807">
    <property type="entry name" value="Helical backbone' metal receptor"/>
    <property type="match status" value="1"/>
</dbReference>
<dbReference type="PROSITE" id="PS50983">
    <property type="entry name" value="FE_B12_PBP"/>
    <property type="match status" value="1"/>
</dbReference>
<name>A0A5C4TGU2_9BACL</name>
<feature type="domain" description="Fe/B12 periplasmic-binding" evidence="2">
    <location>
        <begin position="1"/>
        <end position="95"/>
    </location>
</feature>
<reference evidence="3 4" key="1">
    <citation type="submission" date="2019-05" db="EMBL/GenBank/DDBJ databases">
        <title>We sequenced the genome of Paenibacillus hemerocallicola KCTC 33185 for further insight into its adaptation and study the phylogeny of Paenibacillus.</title>
        <authorList>
            <person name="Narsing Rao M.P."/>
        </authorList>
    </citation>
    <scope>NUCLEOTIDE SEQUENCE [LARGE SCALE GENOMIC DNA]</scope>
    <source>
        <strain evidence="3 4">KCTC 33185</strain>
    </source>
</reference>
<evidence type="ECO:0000256" key="1">
    <source>
        <dbReference type="SAM" id="MobiDB-lite"/>
    </source>
</evidence>
<sequence>MVFDDLKLPRSPGTPEPDKWGGKVTSLEALLELNPDHIVLMADSDQNVLQQSKIWSGLQAVKAGNIYKLSSIRNYNEAFTALGKKALSEQWPPKL</sequence>
<dbReference type="RefSeq" id="WP_139600341.1">
    <property type="nucleotide sequence ID" value="NZ_VDCQ01000001.1"/>
</dbReference>
<organism evidence="3 4">
    <name type="scientific">Paenibacillus hemerocallicola</name>
    <dbReference type="NCBI Taxonomy" id="1172614"/>
    <lineage>
        <taxon>Bacteria</taxon>
        <taxon>Bacillati</taxon>
        <taxon>Bacillota</taxon>
        <taxon>Bacilli</taxon>
        <taxon>Bacillales</taxon>
        <taxon>Paenibacillaceae</taxon>
        <taxon>Paenibacillus</taxon>
    </lineage>
</organism>
<dbReference type="Gene3D" id="3.40.50.1980">
    <property type="entry name" value="Nitrogenase molybdenum iron protein domain"/>
    <property type="match status" value="1"/>
</dbReference>
<accession>A0A5C4TGU2</accession>